<dbReference type="Proteomes" id="UP000266841">
    <property type="component" value="Unassembled WGS sequence"/>
</dbReference>
<keyword evidence="2" id="KW-1185">Reference proteome</keyword>
<comment type="caution">
    <text evidence="1">The sequence shown here is derived from an EMBL/GenBank/DDBJ whole genome shotgun (WGS) entry which is preliminary data.</text>
</comment>
<accession>K0R2P4</accession>
<feature type="non-terminal residue" evidence="1">
    <location>
        <position position="1"/>
    </location>
</feature>
<gene>
    <name evidence="1" type="ORF">THAOC_35887</name>
</gene>
<organism evidence="1 2">
    <name type="scientific">Thalassiosira oceanica</name>
    <name type="common">Marine diatom</name>
    <dbReference type="NCBI Taxonomy" id="159749"/>
    <lineage>
        <taxon>Eukaryota</taxon>
        <taxon>Sar</taxon>
        <taxon>Stramenopiles</taxon>
        <taxon>Ochrophyta</taxon>
        <taxon>Bacillariophyta</taxon>
        <taxon>Coscinodiscophyceae</taxon>
        <taxon>Thalassiosirophycidae</taxon>
        <taxon>Thalassiosirales</taxon>
        <taxon>Thalassiosiraceae</taxon>
        <taxon>Thalassiosira</taxon>
    </lineage>
</organism>
<reference evidence="1 2" key="1">
    <citation type="journal article" date="2012" name="Genome Biol.">
        <title>Genome and low-iron response of an oceanic diatom adapted to chronic iron limitation.</title>
        <authorList>
            <person name="Lommer M."/>
            <person name="Specht M."/>
            <person name="Roy A.S."/>
            <person name="Kraemer L."/>
            <person name="Andreson R."/>
            <person name="Gutowska M.A."/>
            <person name="Wolf J."/>
            <person name="Bergner S.V."/>
            <person name="Schilhabel M.B."/>
            <person name="Klostermeier U.C."/>
            <person name="Beiko R.G."/>
            <person name="Rosenstiel P."/>
            <person name="Hippler M."/>
            <person name="Laroche J."/>
        </authorList>
    </citation>
    <scope>NUCLEOTIDE SEQUENCE [LARGE SCALE GENOMIC DNA]</scope>
    <source>
        <strain evidence="1 2">CCMP1005</strain>
    </source>
</reference>
<proteinExistence type="predicted"/>
<evidence type="ECO:0000313" key="2">
    <source>
        <dbReference type="Proteomes" id="UP000266841"/>
    </source>
</evidence>
<sequence length="67" mass="7041">GILGPNEQRGRVGAAVGPERRRLSCVFDAWLRDRGADGPPALLQARHAAASEAGWHRPGVAARGSQS</sequence>
<name>K0R2P4_THAOC</name>
<protein>
    <submittedName>
        <fullName evidence="1">Uncharacterized protein</fullName>
    </submittedName>
</protein>
<evidence type="ECO:0000313" key="1">
    <source>
        <dbReference type="EMBL" id="EJK45494.1"/>
    </source>
</evidence>
<dbReference type="EMBL" id="AGNL01048473">
    <property type="protein sequence ID" value="EJK45494.1"/>
    <property type="molecule type" value="Genomic_DNA"/>
</dbReference>
<dbReference type="AlphaFoldDB" id="K0R2P4"/>